<dbReference type="InterPro" id="IPR000182">
    <property type="entry name" value="GNAT_dom"/>
</dbReference>
<accession>A0A6J6DL39</accession>
<dbReference type="AlphaFoldDB" id="A0A6J6DL39"/>
<gene>
    <name evidence="2" type="ORF">UFOPK1591_00971</name>
</gene>
<proteinExistence type="predicted"/>
<dbReference type="CDD" id="cd04301">
    <property type="entry name" value="NAT_SF"/>
    <property type="match status" value="1"/>
</dbReference>
<dbReference type="InterPro" id="IPR016181">
    <property type="entry name" value="Acyl_CoA_acyltransferase"/>
</dbReference>
<reference evidence="2" key="1">
    <citation type="submission" date="2020-05" db="EMBL/GenBank/DDBJ databases">
        <authorList>
            <person name="Chiriac C."/>
            <person name="Salcher M."/>
            <person name="Ghai R."/>
            <person name="Kavagutti S V."/>
        </authorList>
    </citation>
    <scope>NUCLEOTIDE SEQUENCE</scope>
</reference>
<feature type="domain" description="N-acetyltransferase" evidence="1">
    <location>
        <begin position="3"/>
        <end position="165"/>
    </location>
</feature>
<dbReference type="SUPFAM" id="SSF55729">
    <property type="entry name" value="Acyl-CoA N-acyltransferases (Nat)"/>
    <property type="match status" value="1"/>
</dbReference>
<dbReference type="GO" id="GO:0016747">
    <property type="term" value="F:acyltransferase activity, transferring groups other than amino-acyl groups"/>
    <property type="evidence" value="ECO:0007669"/>
    <property type="project" value="InterPro"/>
</dbReference>
<dbReference type="Gene3D" id="3.40.630.30">
    <property type="match status" value="1"/>
</dbReference>
<dbReference type="PROSITE" id="PS51186">
    <property type="entry name" value="GNAT"/>
    <property type="match status" value="1"/>
</dbReference>
<dbReference type="EMBL" id="CAEZTD010000072">
    <property type="protein sequence ID" value="CAB4564837.1"/>
    <property type="molecule type" value="Genomic_DNA"/>
</dbReference>
<sequence>MGIIVRRLNDNDFFEWKPLFQQYAQFYGRPVDDARALTTWGMLTDPRQNLFGFVAEQTVIADVHNLQGLVETMTQVHLVGFLHFCAVSRALESDIQMQIQDYYVDPTVRRKGVARGLMDAVKLDGLSRGAKNMSWAVASDNRTARAMSEHVGRQTEWVVFETTIN</sequence>
<organism evidence="2">
    <name type="scientific">freshwater metagenome</name>
    <dbReference type="NCBI Taxonomy" id="449393"/>
    <lineage>
        <taxon>unclassified sequences</taxon>
        <taxon>metagenomes</taxon>
        <taxon>ecological metagenomes</taxon>
    </lineage>
</organism>
<protein>
    <submittedName>
        <fullName evidence="2">Unannotated protein</fullName>
    </submittedName>
</protein>
<evidence type="ECO:0000313" key="2">
    <source>
        <dbReference type="EMBL" id="CAB4564837.1"/>
    </source>
</evidence>
<name>A0A6J6DL39_9ZZZZ</name>
<dbReference type="Pfam" id="PF00583">
    <property type="entry name" value="Acetyltransf_1"/>
    <property type="match status" value="1"/>
</dbReference>
<evidence type="ECO:0000259" key="1">
    <source>
        <dbReference type="PROSITE" id="PS51186"/>
    </source>
</evidence>